<dbReference type="InterPro" id="IPR013783">
    <property type="entry name" value="Ig-like_fold"/>
</dbReference>
<evidence type="ECO:0000256" key="3">
    <source>
        <dbReference type="ARBA" id="ARBA00023157"/>
    </source>
</evidence>
<name>A0A8C4RK64_ERPCA</name>
<comment type="subcellular location">
    <subcellularLocation>
        <location evidence="1">Membrane</location>
    </subcellularLocation>
</comment>
<sequence length="505" mass="56685">MLFFNTDNINKLLLINKAGKELIVCGSLFRGLCTLLNLDDIDTEKYYKNTEGEKTFVVSCEEKVSVVGVVSTIHADNRNLSVFFVGKGYGSQDTAKLVSTRLLMKVDSRDIFESYADASTLQANSFLPKYKHSFTFSFQNDIFAYFLFSRTNGRNDNSNYTFVSRLCQSDKHYYSYMELQLNCSLADKTQTLNTPRSAYVTEAGEHLAKILMQKEEVAPQDQLLFVLFSSDDTVVQNPSSALCIYPLKAINERLESIQSSCYSDGGIKDEKQAAFTPYLFDQSGEAICLKPRKNIMKQYRCGDDFLPTPVGTTPEFALSSKAVISYSESLTAVAVAVENGHSVAFLGNEQGSIYKVHLAAEGRQYEKLNVGKTRVNKQLLFDKSQDNLYVTMEKKITRIPVQNCERWTDCQSCIKQQDPYCGWCVLEGKCTRRAACPLAAENNHWLWSPDQKCIEINSFEPKIINANILVCEPPSAQDIPSTPQEKGKTVSPIRSITGIVQHTVL</sequence>
<dbReference type="GO" id="GO:0050772">
    <property type="term" value="P:positive regulation of axonogenesis"/>
    <property type="evidence" value="ECO:0007669"/>
    <property type="project" value="TreeGrafter"/>
</dbReference>
<dbReference type="Gene3D" id="2.60.40.10">
    <property type="entry name" value="Immunoglobulins"/>
    <property type="match status" value="1"/>
</dbReference>
<dbReference type="GO" id="GO:0007162">
    <property type="term" value="P:negative regulation of cell adhesion"/>
    <property type="evidence" value="ECO:0007669"/>
    <property type="project" value="TreeGrafter"/>
</dbReference>
<dbReference type="Ensembl" id="ENSECRT00000003771.1">
    <property type="protein sequence ID" value="ENSECRP00000003710.1"/>
    <property type="gene ID" value="ENSECRG00000002551.1"/>
</dbReference>
<dbReference type="SMART" id="SM00630">
    <property type="entry name" value="Sema"/>
    <property type="match status" value="1"/>
</dbReference>
<keyword evidence="4" id="KW-0325">Glycoprotein</keyword>
<dbReference type="SUPFAM" id="SSF101912">
    <property type="entry name" value="Sema domain"/>
    <property type="match status" value="1"/>
</dbReference>
<dbReference type="GeneTree" id="ENSGT01050000244850"/>
<dbReference type="Pfam" id="PF01403">
    <property type="entry name" value="Sema"/>
    <property type="match status" value="1"/>
</dbReference>
<keyword evidence="8" id="KW-1185">Reference proteome</keyword>
<protein>
    <submittedName>
        <fullName evidence="7">Si:ch211-127b11.1</fullName>
    </submittedName>
</protein>
<dbReference type="GO" id="GO:0030334">
    <property type="term" value="P:regulation of cell migration"/>
    <property type="evidence" value="ECO:0007669"/>
    <property type="project" value="TreeGrafter"/>
</dbReference>
<dbReference type="GO" id="GO:0008360">
    <property type="term" value="P:regulation of cell shape"/>
    <property type="evidence" value="ECO:0007669"/>
    <property type="project" value="TreeGrafter"/>
</dbReference>
<evidence type="ECO:0000256" key="2">
    <source>
        <dbReference type="ARBA" id="ARBA00023136"/>
    </source>
</evidence>
<keyword evidence="3" id="KW-1015">Disulfide bond</keyword>
<dbReference type="GO" id="GO:0005886">
    <property type="term" value="C:plasma membrane"/>
    <property type="evidence" value="ECO:0007669"/>
    <property type="project" value="TreeGrafter"/>
</dbReference>
<evidence type="ECO:0000313" key="8">
    <source>
        <dbReference type="Proteomes" id="UP000694620"/>
    </source>
</evidence>
<keyword evidence="2" id="KW-0472">Membrane</keyword>
<evidence type="ECO:0000259" key="6">
    <source>
        <dbReference type="PROSITE" id="PS51004"/>
    </source>
</evidence>
<dbReference type="Gene3D" id="2.130.10.10">
    <property type="entry name" value="YVTN repeat-like/Quinoprotein amine dehydrogenase"/>
    <property type="match status" value="1"/>
</dbReference>
<dbReference type="AlphaFoldDB" id="A0A8C4RK64"/>
<dbReference type="InterPro" id="IPR015943">
    <property type="entry name" value="WD40/YVTN_repeat-like_dom_sf"/>
</dbReference>
<dbReference type="SUPFAM" id="SSF103575">
    <property type="entry name" value="Plexin repeat"/>
    <property type="match status" value="1"/>
</dbReference>
<comment type="caution">
    <text evidence="5">Lacks conserved residue(s) required for the propagation of feature annotation.</text>
</comment>
<evidence type="ECO:0000313" key="7">
    <source>
        <dbReference type="Ensembl" id="ENSECRP00000003710.1"/>
    </source>
</evidence>
<dbReference type="InterPro" id="IPR002165">
    <property type="entry name" value="Plexin_repeat"/>
</dbReference>
<accession>A0A8C4RK64</accession>
<evidence type="ECO:0000256" key="1">
    <source>
        <dbReference type="ARBA" id="ARBA00004370"/>
    </source>
</evidence>
<dbReference type="InterPro" id="IPR016201">
    <property type="entry name" value="PSI"/>
</dbReference>
<proteinExistence type="predicted"/>
<dbReference type="GO" id="GO:0017154">
    <property type="term" value="F:semaphorin receptor activity"/>
    <property type="evidence" value="ECO:0007669"/>
    <property type="project" value="InterPro"/>
</dbReference>
<organism evidence="7 8">
    <name type="scientific">Erpetoichthys calabaricus</name>
    <name type="common">Rope fish</name>
    <name type="synonym">Calamoichthys calabaricus</name>
    <dbReference type="NCBI Taxonomy" id="27687"/>
    <lineage>
        <taxon>Eukaryota</taxon>
        <taxon>Metazoa</taxon>
        <taxon>Chordata</taxon>
        <taxon>Craniata</taxon>
        <taxon>Vertebrata</taxon>
        <taxon>Euteleostomi</taxon>
        <taxon>Actinopterygii</taxon>
        <taxon>Polypteriformes</taxon>
        <taxon>Polypteridae</taxon>
        <taxon>Erpetoichthys</taxon>
    </lineage>
</organism>
<dbReference type="InterPro" id="IPR036352">
    <property type="entry name" value="Semap_dom_sf"/>
</dbReference>
<reference evidence="7" key="2">
    <citation type="submission" date="2025-08" db="UniProtKB">
        <authorList>
            <consortium name="Ensembl"/>
        </authorList>
    </citation>
    <scope>IDENTIFICATION</scope>
</reference>
<dbReference type="GO" id="GO:0002116">
    <property type="term" value="C:semaphorin receptor complex"/>
    <property type="evidence" value="ECO:0007669"/>
    <property type="project" value="TreeGrafter"/>
</dbReference>
<dbReference type="Pfam" id="PF01437">
    <property type="entry name" value="PSI"/>
    <property type="match status" value="1"/>
</dbReference>
<dbReference type="SMART" id="SM00423">
    <property type="entry name" value="PSI"/>
    <property type="match status" value="1"/>
</dbReference>
<dbReference type="PROSITE" id="PS51004">
    <property type="entry name" value="SEMA"/>
    <property type="match status" value="1"/>
</dbReference>
<dbReference type="InterPro" id="IPR031148">
    <property type="entry name" value="Plexin"/>
</dbReference>
<dbReference type="PANTHER" id="PTHR22625:SF9">
    <property type="entry name" value="PLEXIN-B2"/>
    <property type="match status" value="1"/>
</dbReference>
<dbReference type="InterPro" id="IPR001627">
    <property type="entry name" value="Semap_dom"/>
</dbReference>
<evidence type="ECO:0000256" key="4">
    <source>
        <dbReference type="ARBA" id="ARBA00023180"/>
    </source>
</evidence>
<reference evidence="7" key="1">
    <citation type="submission" date="2021-06" db="EMBL/GenBank/DDBJ databases">
        <authorList>
            <consortium name="Wellcome Sanger Institute Data Sharing"/>
        </authorList>
    </citation>
    <scope>NUCLEOTIDE SEQUENCE [LARGE SCALE GENOMIC DNA]</scope>
</reference>
<dbReference type="Proteomes" id="UP000694620">
    <property type="component" value="Chromosome 1"/>
</dbReference>
<reference evidence="7" key="3">
    <citation type="submission" date="2025-09" db="UniProtKB">
        <authorList>
            <consortium name="Ensembl"/>
        </authorList>
    </citation>
    <scope>IDENTIFICATION</scope>
</reference>
<feature type="domain" description="Sema" evidence="6">
    <location>
        <begin position="1"/>
        <end position="401"/>
    </location>
</feature>
<dbReference type="PANTHER" id="PTHR22625">
    <property type="entry name" value="PLEXIN"/>
    <property type="match status" value="1"/>
</dbReference>
<dbReference type="GO" id="GO:0007411">
    <property type="term" value="P:axon guidance"/>
    <property type="evidence" value="ECO:0007669"/>
    <property type="project" value="UniProtKB-ARBA"/>
</dbReference>
<evidence type="ECO:0000256" key="5">
    <source>
        <dbReference type="PROSITE-ProRule" id="PRU00352"/>
    </source>
</evidence>